<protein>
    <recommendedName>
        <fullName evidence="8">Phosphoribosylaminoimidazole-succinocarboxamide synthase</fullName>
        <ecNumber evidence="8">6.3.2.6</ecNumber>
    </recommendedName>
    <alternativeName>
        <fullName evidence="8">SAICAR synthetase</fullName>
    </alternativeName>
</protein>
<dbReference type="Gene3D" id="3.30.470.20">
    <property type="entry name" value="ATP-grasp fold, B domain"/>
    <property type="match status" value="1"/>
</dbReference>
<evidence type="ECO:0000256" key="8">
    <source>
        <dbReference type="HAMAP-Rule" id="MF_00137"/>
    </source>
</evidence>
<dbReference type="GO" id="GO:0005829">
    <property type="term" value="C:cytosol"/>
    <property type="evidence" value="ECO:0007669"/>
    <property type="project" value="TreeGrafter"/>
</dbReference>
<dbReference type="RefSeq" id="WP_160096148.1">
    <property type="nucleotide sequence ID" value="NZ_CP047224.1"/>
</dbReference>
<dbReference type="GO" id="GO:0004639">
    <property type="term" value="F:phosphoribosylaminoimidazolesuccinocarboxamide synthase activity"/>
    <property type="evidence" value="ECO:0007669"/>
    <property type="project" value="UniProtKB-UniRule"/>
</dbReference>
<dbReference type="InterPro" id="IPR018236">
    <property type="entry name" value="SAICAR_synthetase_CS"/>
</dbReference>
<dbReference type="PROSITE" id="PS01058">
    <property type="entry name" value="SAICAR_SYNTHETASE_2"/>
    <property type="match status" value="1"/>
</dbReference>
<dbReference type="KEGG" id="nef:GP480_03460"/>
<dbReference type="NCBIfam" id="TIGR00081">
    <property type="entry name" value="purC"/>
    <property type="match status" value="1"/>
</dbReference>
<keyword evidence="3 8" id="KW-0436">Ligase</keyword>
<dbReference type="Proteomes" id="UP000464912">
    <property type="component" value="Chromosome"/>
</dbReference>
<organism evidence="10 11">
    <name type="scientific">Neorickettsia findlayensis</name>
    <dbReference type="NCBI Taxonomy" id="2686014"/>
    <lineage>
        <taxon>Bacteria</taxon>
        <taxon>Pseudomonadati</taxon>
        <taxon>Pseudomonadota</taxon>
        <taxon>Alphaproteobacteria</taxon>
        <taxon>Rickettsiales</taxon>
        <taxon>Anaplasmataceae</taxon>
        <taxon>Neorickettsia</taxon>
    </lineage>
</organism>
<dbReference type="UniPathway" id="UPA00074">
    <property type="reaction ID" value="UER00131"/>
</dbReference>
<dbReference type="GO" id="GO:0009236">
    <property type="term" value="P:cobalamin biosynthetic process"/>
    <property type="evidence" value="ECO:0007669"/>
    <property type="project" value="InterPro"/>
</dbReference>
<dbReference type="PANTHER" id="PTHR43599">
    <property type="entry name" value="MULTIFUNCTIONAL PROTEIN ADE2"/>
    <property type="match status" value="1"/>
</dbReference>
<feature type="domain" description="SAICAR synthetase/ADE2 N-terminal" evidence="9">
    <location>
        <begin position="6"/>
        <end position="232"/>
    </location>
</feature>
<dbReference type="InterPro" id="IPR050089">
    <property type="entry name" value="SAICAR_synthetase"/>
</dbReference>
<dbReference type="EC" id="6.3.2.6" evidence="8"/>
<evidence type="ECO:0000256" key="7">
    <source>
        <dbReference type="ARBA" id="ARBA00048475"/>
    </source>
</evidence>
<comment type="pathway">
    <text evidence="1 8">Purine metabolism; IMP biosynthesis via de novo pathway; 5-amino-1-(5-phospho-D-ribosyl)imidazole-4-carboxamide from 5-amino-1-(5-phospho-D-ribosyl)imidazole-4-carboxylate: step 1/2.</text>
</comment>
<reference evidence="10 11" key="1">
    <citation type="journal article" date="2020" name="MBio">
        <title>Erratum for Teymournejad et al., 'Isolation and Molecular Analysis of a Novel Neorickettsia Species That Causes Potomac Horse Fever'.</title>
        <authorList>
            <person name="Teymournejad O."/>
            <person name="Lin M."/>
            <person name="Bekebrede H."/>
            <person name="Kamr A."/>
            <person name="Toribio R.E."/>
            <person name="Arroyo L.G."/>
            <person name="Baird J.D."/>
            <person name="Rikihisa Y."/>
        </authorList>
    </citation>
    <scope>NUCLEOTIDE SEQUENCE [LARGE SCALE GENOMIC DNA]</scope>
    <source>
        <strain evidence="10 11">Fin17</strain>
    </source>
</reference>
<dbReference type="AlphaFoldDB" id="A0A6P1GAR6"/>
<evidence type="ECO:0000256" key="1">
    <source>
        <dbReference type="ARBA" id="ARBA00004672"/>
    </source>
</evidence>
<keyword evidence="11" id="KW-1185">Reference proteome</keyword>
<evidence type="ECO:0000256" key="2">
    <source>
        <dbReference type="ARBA" id="ARBA00010190"/>
    </source>
</evidence>
<accession>A0A6P1GAR6</accession>
<dbReference type="CDD" id="cd01415">
    <property type="entry name" value="SAICAR_synt_PurC"/>
    <property type="match status" value="1"/>
</dbReference>
<dbReference type="EMBL" id="CP047224">
    <property type="protein sequence ID" value="QHD65597.1"/>
    <property type="molecule type" value="Genomic_DNA"/>
</dbReference>
<comment type="similarity">
    <text evidence="2 8">Belongs to the SAICAR synthetase family.</text>
</comment>
<evidence type="ECO:0000313" key="11">
    <source>
        <dbReference type="Proteomes" id="UP000464912"/>
    </source>
</evidence>
<dbReference type="GO" id="GO:0006189">
    <property type="term" value="P:'de novo' IMP biosynthetic process"/>
    <property type="evidence" value="ECO:0007669"/>
    <property type="project" value="UniProtKB-UniRule"/>
</dbReference>
<dbReference type="SUPFAM" id="SSF56104">
    <property type="entry name" value="SAICAR synthase-like"/>
    <property type="match status" value="1"/>
</dbReference>
<evidence type="ECO:0000256" key="4">
    <source>
        <dbReference type="ARBA" id="ARBA00022741"/>
    </source>
</evidence>
<dbReference type="Pfam" id="PF01259">
    <property type="entry name" value="SAICAR_synt"/>
    <property type="match status" value="1"/>
</dbReference>
<keyword evidence="4 8" id="KW-0547">Nucleotide-binding</keyword>
<reference evidence="10 11" key="2">
    <citation type="journal article" date="2020" name="MBio">
        <title>Isolation and Molecular Analysis of a Novel Neorickettsia Species That Causes Potomac Horse Fever.</title>
        <authorList>
            <person name="Teymournejad O."/>
            <person name="Lin M."/>
            <person name="Bekebrede H."/>
            <person name="Kamr A."/>
            <person name="Toribio R.E."/>
            <person name="Arroyo L.G."/>
            <person name="Baird J.D."/>
            <person name="Rikihisa Y."/>
        </authorList>
    </citation>
    <scope>NUCLEOTIDE SEQUENCE [LARGE SCALE GENOMIC DNA]</scope>
    <source>
        <strain evidence="10 11">Fin17</strain>
    </source>
</reference>
<dbReference type="InterPro" id="IPR001636">
    <property type="entry name" value="SAICAR_synth"/>
</dbReference>
<proteinExistence type="inferred from homology"/>
<dbReference type="InterPro" id="IPR033934">
    <property type="entry name" value="SAICAR_synt_PurC"/>
</dbReference>
<gene>
    <name evidence="8" type="primary">purC</name>
    <name evidence="10" type="ORF">GP480_03460</name>
</gene>
<evidence type="ECO:0000256" key="5">
    <source>
        <dbReference type="ARBA" id="ARBA00022755"/>
    </source>
</evidence>
<dbReference type="HAMAP" id="MF_00137">
    <property type="entry name" value="SAICAR_synth"/>
    <property type="match status" value="1"/>
</dbReference>
<keyword evidence="6 8" id="KW-0067">ATP-binding</keyword>
<sequence>MRERRKIYEGKAKILFSFPDNPNLVTQHFKDDVTAYNNQKHSVIPGKGVINNYISAFFMQNLQNVGIKTHFIKVLNMREQLVKKAELIPIELVVRNIVAGGLAKRLGLEEGMILDAPLIETYYKSDSLGDPMVTDDHILSFDWLRQSEIEEIKVMAWRINDFLSGALSSAGITLVDLKLEFGFYDDQIILIDEISPDTCRFWDTGTKEKMDKDRFRRDLGGVSKYYREVARRLGILNGSF</sequence>
<dbReference type="PANTHER" id="PTHR43599:SF3">
    <property type="entry name" value="SI:DKEY-6E2.2"/>
    <property type="match status" value="1"/>
</dbReference>
<evidence type="ECO:0000256" key="3">
    <source>
        <dbReference type="ARBA" id="ARBA00022598"/>
    </source>
</evidence>
<dbReference type="FunFam" id="3.30.470.20:FF:000006">
    <property type="entry name" value="Phosphoribosylaminoimidazole-succinocarboxamide synthase"/>
    <property type="match status" value="1"/>
</dbReference>
<dbReference type="GO" id="GO:0005524">
    <property type="term" value="F:ATP binding"/>
    <property type="evidence" value="ECO:0007669"/>
    <property type="project" value="UniProtKB-KW"/>
</dbReference>
<comment type="catalytic activity">
    <reaction evidence="7 8">
        <text>5-amino-1-(5-phospho-D-ribosyl)imidazole-4-carboxylate + L-aspartate + ATP = (2S)-2-[5-amino-1-(5-phospho-beta-D-ribosyl)imidazole-4-carboxamido]succinate + ADP + phosphate + 2 H(+)</text>
        <dbReference type="Rhea" id="RHEA:22628"/>
        <dbReference type="ChEBI" id="CHEBI:15378"/>
        <dbReference type="ChEBI" id="CHEBI:29991"/>
        <dbReference type="ChEBI" id="CHEBI:30616"/>
        <dbReference type="ChEBI" id="CHEBI:43474"/>
        <dbReference type="ChEBI" id="CHEBI:58443"/>
        <dbReference type="ChEBI" id="CHEBI:77657"/>
        <dbReference type="ChEBI" id="CHEBI:456216"/>
        <dbReference type="EC" id="6.3.2.6"/>
    </reaction>
</comment>
<evidence type="ECO:0000256" key="6">
    <source>
        <dbReference type="ARBA" id="ARBA00022840"/>
    </source>
</evidence>
<dbReference type="InterPro" id="IPR028923">
    <property type="entry name" value="SAICAR_synt/ADE2_N"/>
</dbReference>
<keyword evidence="5 8" id="KW-0658">Purine biosynthesis</keyword>
<evidence type="ECO:0000259" key="9">
    <source>
        <dbReference type="Pfam" id="PF01259"/>
    </source>
</evidence>
<evidence type="ECO:0000313" key="10">
    <source>
        <dbReference type="EMBL" id="QHD65597.1"/>
    </source>
</evidence>
<dbReference type="Gene3D" id="3.30.200.20">
    <property type="entry name" value="Phosphorylase Kinase, domain 1"/>
    <property type="match status" value="1"/>
</dbReference>
<name>A0A6P1GAR6_9RICK</name>